<feature type="transmembrane region" description="Helical" evidence="7">
    <location>
        <begin position="139"/>
        <end position="157"/>
    </location>
</feature>
<dbReference type="SUPFAM" id="SSF52540">
    <property type="entry name" value="P-loop containing nucleoside triphosphate hydrolases"/>
    <property type="match status" value="1"/>
</dbReference>
<proteinExistence type="predicted"/>
<dbReference type="InterPro" id="IPR017871">
    <property type="entry name" value="ABC_transporter-like_CS"/>
</dbReference>
<evidence type="ECO:0000256" key="2">
    <source>
        <dbReference type="ARBA" id="ARBA00022692"/>
    </source>
</evidence>
<gene>
    <name evidence="10" type="ORF">MU516_05390</name>
</gene>
<keyword evidence="2 7" id="KW-0812">Transmembrane</keyword>
<evidence type="ECO:0000313" key="10">
    <source>
        <dbReference type="EMBL" id="MCT4332301.1"/>
    </source>
</evidence>
<dbReference type="PROSITE" id="PS00211">
    <property type="entry name" value="ABC_TRANSPORTER_1"/>
    <property type="match status" value="1"/>
</dbReference>
<dbReference type="PANTHER" id="PTHR24221:SF261">
    <property type="entry name" value="GLUTATHIONE_L-CYSTEINE TRANSPORT SYSTEM ATP-BINDING_PERMEASE PROTEIN CYDD"/>
    <property type="match status" value="1"/>
</dbReference>
<dbReference type="RefSeq" id="WP_260276194.1">
    <property type="nucleotide sequence ID" value="NZ_JANAVZ010000002.1"/>
</dbReference>
<feature type="transmembrane region" description="Helical" evidence="7">
    <location>
        <begin position="163"/>
        <end position="183"/>
    </location>
</feature>
<evidence type="ECO:0000256" key="4">
    <source>
        <dbReference type="ARBA" id="ARBA00022840"/>
    </source>
</evidence>
<reference evidence="10 11" key="1">
    <citation type="submission" date="2022-04" db="EMBL/GenBank/DDBJ databases">
        <title>Paracoccus sp. YLB-12 draft genome sequence.</title>
        <authorList>
            <person name="Yu L."/>
        </authorList>
    </citation>
    <scope>NUCLEOTIDE SEQUENCE [LARGE SCALE GENOMIC DNA]</scope>
    <source>
        <strain evidence="10 11">YLB-12</strain>
    </source>
</reference>
<dbReference type="Pfam" id="PF00005">
    <property type="entry name" value="ABC_tran"/>
    <property type="match status" value="1"/>
</dbReference>
<dbReference type="Gene3D" id="3.40.50.300">
    <property type="entry name" value="P-loop containing nucleotide triphosphate hydrolases"/>
    <property type="match status" value="1"/>
</dbReference>
<dbReference type="InterPro" id="IPR027417">
    <property type="entry name" value="P-loop_NTPase"/>
</dbReference>
<dbReference type="Proteomes" id="UP001320702">
    <property type="component" value="Unassembled WGS sequence"/>
</dbReference>
<comment type="subcellular location">
    <subcellularLocation>
        <location evidence="1">Cell membrane</location>
        <topology evidence="1">Multi-pass membrane protein</topology>
    </subcellularLocation>
</comment>
<organism evidence="10 11">
    <name type="scientific">Paracoccus maritimus</name>
    <dbReference type="NCBI Taxonomy" id="2933292"/>
    <lineage>
        <taxon>Bacteria</taxon>
        <taxon>Pseudomonadati</taxon>
        <taxon>Pseudomonadota</taxon>
        <taxon>Alphaproteobacteria</taxon>
        <taxon>Rhodobacterales</taxon>
        <taxon>Paracoccaceae</taxon>
        <taxon>Paracoccus</taxon>
    </lineage>
</organism>
<dbReference type="CDD" id="cd18584">
    <property type="entry name" value="ABC_6TM_AarD_CydD"/>
    <property type="match status" value="1"/>
</dbReference>
<evidence type="ECO:0000313" key="11">
    <source>
        <dbReference type="Proteomes" id="UP001320702"/>
    </source>
</evidence>
<protein>
    <submittedName>
        <fullName evidence="10">ATP-binding cassette domain-containing protein</fullName>
    </submittedName>
</protein>
<evidence type="ECO:0000256" key="5">
    <source>
        <dbReference type="ARBA" id="ARBA00022989"/>
    </source>
</evidence>
<keyword evidence="5 7" id="KW-1133">Transmembrane helix</keyword>
<keyword evidence="6 7" id="KW-0472">Membrane</keyword>
<dbReference type="PROSITE" id="PS50929">
    <property type="entry name" value="ABC_TM1F"/>
    <property type="match status" value="1"/>
</dbReference>
<feature type="transmembrane region" description="Helical" evidence="7">
    <location>
        <begin position="26"/>
        <end position="49"/>
    </location>
</feature>
<dbReference type="Gene3D" id="1.20.1560.10">
    <property type="entry name" value="ABC transporter type 1, transmembrane domain"/>
    <property type="match status" value="1"/>
</dbReference>
<dbReference type="PANTHER" id="PTHR24221">
    <property type="entry name" value="ATP-BINDING CASSETTE SUB-FAMILY B"/>
    <property type="match status" value="1"/>
</dbReference>
<comment type="caution">
    <text evidence="10">The sequence shown here is derived from an EMBL/GenBank/DDBJ whole genome shotgun (WGS) entry which is preliminary data.</text>
</comment>
<feature type="transmembrane region" description="Helical" evidence="7">
    <location>
        <begin position="241"/>
        <end position="268"/>
    </location>
</feature>
<evidence type="ECO:0000256" key="6">
    <source>
        <dbReference type="ARBA" id="ARBA00023136"/>
    </source>
</evidence>
<dbReference type="GO" id="GO:0005524">
    <property type="term" value="F:ATP binding"/>
    <property type="evidence" value="ECO:0007669"/>
    <property type="project" value="UniProtKB-KW"/>
</dbReference>
<dbReference type="SMART" id="SM00382">
    <property type="entry name" value="AAA"/>
    <property type="match status" value="1"/>
</dbReference>
<evidence type="ECO:0000256" key="7">
    <source>
        <dbReference type="SAM" id="Phobius"/>
    </source>
</evidence>
<accession>A0ABT2K7D3</accession>
<dbReference type="InterPro" id="IPR003593">
    <property type="entry name" value="AAA+_ATPase"/>
</dbReference>
<evidence type="ECO:0000259" key="9">
    <source>
        <dbReference type="PROSITE" id="PS50929"/>
    </source>
</evidence>
<feature type="domain" description="ABC transmembrane type-1" evidence="9">
    <location>
        <begin position="26"/>
        <end position="312"/>
    </location>
</feature>
<keyword evidence="3" id="KW-0547">Nucleotide-binding</keyword>
<dbReference type="PROSITE" id="PS50893">
    <property type="entry name" value="ABC_TRANSPORTER_2"/>
    <property type="match status" value="1"/>
</dbReference>
<evidence type="ECO:0000256" key="3">
    <source>
        <dbReference type="ARBA" id="ARBA00022741"/>
    </source>
</evidence>
<dbReference type="Pfam" id="PF00664">
    <property type="entry name" value="ABC_membrane"/>
    <property type="match status" value="1"/>
</dbReference>
<keyword evidence="11" id="KW-1185">Reference proteome</keyword>
<evidence type="ECO:0000259" key="8">
    <source>
        <dbReference type="PROSITE" id="PS50893"/>
    </source>
</evidence>
<sequence length="545" mass="56698">MVPTHAEIAARLSALTAPQRQRLKRAAIAAVVAETLWVLQAALLAWGLAGLATGQPLPLTLMGLGVAGLGLARAGLALFGAAQSEAAADAVIGAARLDCLTRADRRAPEASAPSSAATAALIVDKLAMLRPYLLRWHPAQARVAAVPLLILLISFAVSWAAGLILAISGPLIPIFMALIGLAARDASARQMDEIAGLNAMLIDRLAALIDIRLLDARDTMLADFERRADHLRRRTLEVLRIAFLSSAVLELFAALGVAMMAVFVGFSLLGQLGFGTWGDAITIGEGIFLLLMAPAFFQPLRDIAAAWHDRVAAQSVARDLLADQAAADPQIIGQGRPDAARVGPIAVRGMVLRGRDMPDLDIAPGEAVALTGVSGGGKSSLLLALAGLIPSGGAVRIGGAVLDDKTADAWRAGLALIPQKIHFLDATLRENLAPEASDKEIAAAIQLARASAVVARLPDGLQTRLGEEGAGVSGGEARRLTIARAALRQPAVILADEPTADLDEQTAAEVIEGLLGLHRRGATLIAATHDPRLIAALPRRIEVGP</sequence>
<evidence type="ECO:0000256" key="1">
    <source>
        <dbReference type="ARBA" id="ARBA00004651"/>
    </source>
</evidence>
<dbReference type="SUPFAM" id="SSF90123">
    <property type="entry name" value="ABC transporter transmembrane region"/>
    <property type="match status" value="1"/>
</dbReference>
<keyword evidence="4 10" id="KW-0067">ATP-binding</keyword>
<dbReference type="EMBL" id="JANAVZ010000002">
    <property type="protein sequence ID" value="MCT4332301.1"/>
    <property type="molecule type" value="Genomic_DNA"/>
</dbReference>
<feature type="domain" description="ABC transporter" evidence="8">
    <location>
        <begin position="340"/>
        <end position="543"/>
    </location>
</feature>
<dbReference type="InterPro" id="IPR039421">
    <property type="entry name" value="Type_1_exporter"/>
</dbReference>
<dbReference type="InterPro" id="IPR011527">
    <property type="entry name" value="ABC1_TM_dom"/>
</dbReference>
<feature type="transmembrane region" description="Helical" evidence="7">
    <location>
        <begin position="61"/>
        <end position="82"/>
    </location>
</feature>
<dbReference type="InterPro" id="IPR003439">
    <property type="entry name" value="ABC_transporter-like_ATP-bd"/>
</dbReference>
<dbReference type="InterPro" id="IPR036640">
    <property type="entry name" value="ABC1_TM_sf"/>
</dbReference>
<name>A0ABT2K7D3_9RHOB</name>